<evidence type="ECO:0000256" key="2">
    <source>
        <dbReference type="ARBA" id="ARBA00022475"/>
    </source>
</evidence>
<keyword evidence="3 6" id="KW-0812">Transmembrane</keyword>
<evidence type="ECO:0000256" key="4">
    <source>
        <dbReference type="ARBA" id="ARBA00022989"/>
    </source>
</evidence>
<dbReference type="PROSITE" id="PS50156">
    <property type="entry name" value="SSD"/>
    <property type="match status" value="1"/>
</dbReference>
<dbReference type="RefSeq" id="WP_035162403.1">
    <property type="nucleotide sequence ID" value="NZ_AZTB01000010.1"/>
</dbReference>
<gene>
    <name evidence="8" type="ORF">Y919_03350</name>
</gene>
<feature type="transmembrane region" description="Helical" evidence="6">
    <location>
        <begin position="200"/>
        <end position="220"/>
    </location>
</feature>
<dbReference type="PANTHER" id="PTHR33406">
    <property type="entry name" value="MEMBRANE PROTEIN MJ1562-RELATED"/>
    <property type="match status" value="1"/>
</dbReference>
<reference evidence="8 9" key="1">
    <citation type="submission" date="2013-12" db="EMBL/GenBank/DDBJ databases">
        <title>Draft genome sequence of Caloranaerobacter sp. H53214.</title>
        <authorList>
            <person name="Jiang L.J."/>
            <person name="Shao Z.Z."/>
            <person name="Long M.N."/>
        </authorList>
    </citation>
    <scope>NUCLEOTIDE SEQUENCE [LARGE SCALE GENOMIC DNA]</scope>
    <source>
        <strain evidence="8 9">H53214</strain>
    </source>
</reference>
<dbReference type="AlphaFoldDB" id="A0A096BJL2"/>
<accession>A0A096BJL2</accession>
<dbReference type="InterPro" id="IPR004869">
    <property type="entry name" value="MMPL_dom"/>
</dbReference>
<feature type="transmembrane region" description="Helical" evidence="6">
    <location>
        <begin position="300"/>
        <end position="324"/>
    </location>
</feature>
<evidence type="ECO:0000256" key="6">
    <source>
        <dbReference type="SAM" id="Phobius"/>
    </source>
</evidence>
<comment type="subcellular location">
    <subcellularLocation>
        <location evidence="1">Cell membrane</location>
        <topology evidence="1">Multi-pass membrane protein</topology>
    </subcellularLocation>
</comment>
<evidence type="ECO:0000313" key="9">
    <source>
        <dbReference type="Proteomes" id="UP000029622"/>
    </source>
</evidence>
<feature type="transmembrane region" description="Helical" evidence="6">
    <location>
        <begin position="571"/>
        <end position="591"/>
    </location>
</feature>
<dbReference type="EMBL" id="AZTB01000010">
    <property type="protein sequence ID" value="KGG80953.1"/>
    <property type="molecule type" value="Genomic_DNA"/>
</dbReference>
<dbReference type="InterPro" id="IPR050545">
    <property type="entry name" value="Mycobact_MmpL"/>
</dbReference>
<evidence type="ECO:0000313" key="8">
    <source>
        <dbReference type="EMBL" id="KGG80953.1"/>
    </source>
</evidence>
<comment type="caution">
    <text evidence="8">The sequence shown here is derived from an EMBL/GenBank/DDBJ whole genome shotgun (WGS) entry which is preliminary data.</text>
</comment>
<dbReference type="GO" id="GO:0005886">
    <property type="term" value="C:plasma membrane"/>
    <property type="evidence" value="ECO:0007669"/>
    <property type="project" value="UniProtKB-SubCell"/>
</dbReference>
<feature type="transmembrane region" description="Helical" evidence="6">
    <location>
        <begin position="271"/>
        <end position="294"/>
    </location>
</feature>
<feature type="transmembrane region" description="Helical" evidence="6">
    <location>
        <begin position="352"/>
        <end position="369"/>
    </location>
</feature>
<keyword evidence="4 6" id="KW-1133">Transmembrane helix</keyword>
<evidence type="ECO:0000259" key="7">
    <source>
        <dbReference type="PROSITE" id="PS50156"/>
    </source>
</evidence>
<dbReference type="Gene3D" id="1.20.1640.10">
    <property type="entry name" value="Multidrug efflux transporter AcrB transmembrane domain"/>
    <property type="match status" value="2"/>
</dbReference>
<evidence type="ECO:0000256" key="3">
    <source>
        <dbReference type="ARBA" id="ARBA00022692"/>
    </source>
</evidence>
<feature type="transmembrane region" description="Helical" evidence="6">
    <location>
        <begin position="176"/>
        <end position="193"/>
    </location>
</feature>
<organism evidence="8 9">
    <name type="scientific">Caloranaerobacter azorensis H53214</name>
    <dbReference type="NCBI Taxonomy" id="1156417"/>
    <lineage>
        <taxon>Bacteria</taxon>
        <taxon>Bacillati</taxon>
        <taxon>Bacillota</taxon>
        <taxon>Tissierellia</taxon>
        <taxon>Tissierellales</taxon>
        <taxon>Thermohalobacteraceae</taxon>
        <taxon>Caloranaerobacter</taxon>
    </lineage>
</organism>
<evidence type="ECO:0000256" key="5">
    <source>
        <dbReference type="ARBA" id="ARBA00023136"/>
    </source>
</evidence>
<protein>
    <submittedName>
        <fullName evidence="8">Antibiotic ABC transporter permease</fullName>
    </submittedName>
</protein>
<name>A0A096BJL2_9FIRM</name>
<evidence type="ECO:0000256" key="1">
    <source>
        <dbReference type="ARBA" id="ARBA00004651"/>
    </source>
</evidence>
<keyword evidence="5 6" id="KW-0472">Membrane</keyword>
<sequence>MLKFGRFIAKNRILVLIISVLLLLPSAYGIIKTRINYDILTYLPENLDSMKGQRILNDVFSNAATGMLMIENMEPKDVVKIKEKISQIDGVEKVTWISDFLDESVPKEILPSEIRDTFFRENSTLLTIQFEHEAASDETQKAIEDIRKVLNKQCFLSGMSAIVKDTIELADRETPIYVLLAVILAVIVLALTLESTIIPVIFLLAIGMAIVYNFGTNTFLGEISYITKSLAAVLQLGVTMDYSIFLLHRYEDELKHTKDKNEAMAVAISKTTASILGSSLTTIAGFLALVAMQLGLGKDIGIVMAKGVFIGVIATVTILPALILTFDKVIHRFNHGTVLPEFDKVASIVTRYYKVFIVIIILLFIPSLYGKNNTQVYYNLDESLPKDMESIVALNKLKNEYNMTTTHMIIVKEDIPTFKIKQMMEEIEKVDGIEKVIGYDKILGPAIPEEFIPEQIKEQFVKDGYKLILANSIYKAATDEQNEQVIKLRQIIKKYDKDAYITGEGALTKDLVEIADIDFKRVSFISILAIFAIILILFASISVPVLLVGIIELAIFINMAIPYYMGTVIPFIASIVIGSIQLGATVDYAILLTTRFREELRNGHDKYESMRIALKSSAKSIVTSALTFFGSTVGVGFIARIEMIRSLSMMIARGAIISMFAILFLLPAVLLISERIISATSKNWRTRPTLKVLTKGRN</sequence>
<proteinExistence type="predicted"/>
<dbReference type="Pfam" id="PF03176">
    <property type="entry name" value="MMPL"/>
    <property type="match status" value="2"/>
</dbReference>
<dbReference type="InterPro" id="IPR000731">
    <property type="entry name" value="SSD"/>
</dbReference>
<dbReference type="STRING" id="1156417.Y919_03350"/>
<feature type="transmembrane region" description="Helical" evidence="6">
    <location>
        <begin position="620"/>
        <end position="639"/>
    </location>
</feature>
<dbReference type="PANTHER" id="PTHR33406:SF13">
    <property type="entry name" value="MEMBRANE PROTEIN YDFJ"/>
    <property type="match status" value="1"/>
</dbReference>
<feature type="domain" description="SSD" evidence="7">
    <location>
        <begin position="525"/>
        <end position="672"/>
    </location>
</feature>
<dbReference type="SUPFAM" id="SSF82866">
    <property type="entry name" value="Multidrug efflux transporter AcrB transmembrane domain"/>
    <property type="match status" value="2"/>
</dbReference>
<feature type="transmembrane region" description="Helical" evidence="6">
    <location>
        <begin position="522"/>
        <end position="539"/>
    </location>
</feature>
<keyword evidence="2" id="KW-1003">Cell membrane</keyword>
<feature type="transmembrane region" description="Helical" evidence="6">
    <location>
        <begin position="651"/>
        <end position="672"/>
    </location>
</feature>
<dbReference type="Proteomes" id="UP000029622">
    <property type="component" value="Unassembled WGS sequence"/>
</dbReference>